<dbReference type="OrthoDB" id="1662444at2759"/>
<gene>
    <name evidence="3" type="ORF">RHSIM_RhsimMtG0005600</name>
</gene>
<evidence type="ECO:0000313" key="3">
    <source>
        <dbReference type="EMBL" id="KAF7117283.1"/>
    </source>
</evidence>
<geneLocation type="mitochondrion" evidence="3"/>
<keyword evidence="4" id="KW-1185">Reference proteome</keyword>
<reference evidence="3" key="1">
    <citation type="submission" date="2019-11" db="EMBL/GenBank/DDBJ databases">
        <authorList>
            <person name="Liu Y."/>
            <person name="Hou J."/>
            <person name="Li T.-Q."/>
            <person name="Guan C.-H."/>
            <person name="Wu X."/>
            <person name="Wu H.-Z."/>
            <person name="Ling F."/>
            <person name="Zhang R."/>
            <person name="Shi X.-G."/>
            <person name="Ren J.-P."/>
            <person name="Chen E.-F."/>
            <person name="Sun J.-M."/>
        </authorList>
    </citation>
    <scope>NUCLEOTIDE SEQUENCE</scope>
    <source>
        <strain evidence="3">Adult_tree_wgs_1</strain>
        <tissue evidence="3">Leaves</tissue>
    </source>
</reference>
<evidence type="ECO:0000313" key="4">
    <source>
        <dbReference type="Proteomes" id="UP000626092"/>
    </source>
</evidence>
<comment type="caution">
    <text evidence="3">The sequence shown here is derived from an EMBL/GenBank/DDBJ whole genome shotgun (WGS) entry which is preliminary data.</text>
</comment>
<sequence>MALFFFLLLLISHREQLLLVQGHQMRDLPRLREIGQAGGYPRLTSLSIKNPYPEESRSSRMSMSWIPGFILVLIHHGILEIYKNILGEGSYFSKITRGRITACWLGAGGADTPARITGDSYKNGGEVNSTRRHSGMDVDPSGRDNHYGPGRGGDHSQEPKRLS</sequence>
<feature type="signal peptide" evidence="2">
    <location>
        <begin position="1"/>
        <end position="22"/>
    </location>
</feature>
<feature type="chain" id="PRO_5032872095" evidence="2">
    <location>
        <begin position="23"/>
        <end position="163"/>
    </location>
</feature>
<feature type="region of interest" description="Disordered" evidence="1">
    <location>
        <begin position="115"/>
        <end position="163"/>
    </location>
</feature>
<dbReference type="EMBL" id="WJXA01000014">
    <property type="protein sequence ID" value="KAF7117283.1"/>
    <property type="molecule type" value="Genomic_DNA"/>
</dbReference>
<protein>
    <submittedName>
        <fullName evidence="3">Uncharacterized protein</fullName>
    </submittedName>
</protein>
<evidence type="ECO:0000256" key="1">
    <source>
        <dbReference type="SAM" id="MobiDB-lite"/>
    </source>
</evidence>
<organism evidence="3 4">
    <name type="scientific">Rhododendron simsii</name>
    <name type="common">Sims's rhododendron</name>
    <dbReference type="NCBI Taxonomy" id="118357"/>
    <lineage>
        <taxon>Eukaryota</taxon>
        <taxon>Viridiplantae</taxon>
        <taxon>Streptophyta</taxon>
        <taxon>Embryophyta</taxon>
        <taxon>Tracheophyta</taxon>
        <taxon>Spermatophyta</taxon>
        <taxon>Magnoliopsida</taxon>
        <taxon>eudicotyledons</taxon>
        <taxon>Gunneridae</taxon>
        <taxon>Pentapetalae</taxon>
        <taxon>asterids</taxon>
        <taxon>Ericales</taxon>
        <taxon>Ericaceae</taxon>
        <taxon>Ericoideae</taxon>
        <taxon>Rhodoreae</taxon>
        <taxon>Rhododendron</taxon>
    </lineage>
</organism>
<feature type="compositionally biased region" description="Basic and acidic residues" evidence="1">
    <location>
        <begin position="134"/>
        <end position="163"/>
    </location>
</feature>
<keyword evidence="3" id="KW-0496">Mitochondrion</keyword>
<dbReference type="AlphaFoldDB" id="A0A834FXB0"/>
<accession>A0A834FXB0</accession>
<proteinExistence type="predicted"/>
<evidence type="ECO:0000256" key="2">
    <source>
        <dbReference type="SAM" id="SignalP"/>
    </source>
</evidence>
<name>A0A834FXB0_RHOSS</name>
<dbReference type="Proteomes" id="UP000626092">
    <property type="component" value="Unassembled WGS sequence"/>
</dbReference>
<keyword evidence="2" id="KW-0732">Signal</keyword>